<dbReference type="Proteomes" id="UP000831786">
    <property type="component" value="Chromosome"/>
</dbReference>
<dbReference type="PRINTS" id="PR00081">
    <property type="entry name" value="GDHRDH"/>
</dbReference>
<dbReference type="NCBIfam" id="NF005559">
    <property type="entry name" value="PRK07231.1"/>
    <property type="match status" value="1"/>
</dbReference>
<dbReference type="CDD" id="cd05233">
    <property type="entry name" value="SDR_c"/>
    <property type="match status" value="1"/>
</dbReference>
<sequence length="250" mass="26304">MTDARVALVTGATSGIGIVIAEQLRERGLRVAVTGRSAERGREVERRLGPGARFLRADLTETGAAAEVVARTVAEFGRLDVAVNNAAIDHTNELLEVGEEEIRRTFETNTFAAMNLLIAAARQMREQGDGGSIVNVTSRLASIGVPTMGVYSASKGAMLAFTKAAAIDLAPHDIRVNAVAPGMTRTPLYQEWLDGLPDPEGEARRVAEAIPLGRIAEPADVAAVVAFLASPEAAYLTGVSIPVEGGYLAK</sequence>
<dbReference type="PRINTS" id="PR00080">
    <property type="entry name" value="SDRFAMILY"/>
</dbReference>
<evidence type="ECO:0000256" key="1">
    <source>
        <dbReference type="ARBA" id="ARBA00006484"/>
    </source>
</evidence>
<evidence type="ECO:0000313" key="3">
    <source>
        <dbReference type="EMBL" id="UOQ56913.1"/>
    </source>
</evidence>
<dbReference type="SUPFAM" id="SSF51735">
    <property type="entry name" value="NAD(P)-binding Rossmann-fold domains"/>
    <property type="match status" value="1"/>
</dbReference>
<dbReference type="EMBL" id="CP095045">
    <property type="protein sequence ID" value="UOQ56913.1"/>
    <property type="molecule type" value="Genomic_DNA"/>
</dbReference>
<proteinExistence type="inferred from homology"/>
<dbReference type="RefSeq" id="WP_244691962.1">
    <property type="nucleotide sequence ID" value="NZ_CP095044.1"/>
</dbReference>
<dbReference type="InterPro" id="IPR002347">
    <property type="entry name" value="SDR_fam"/>
</dbReference>
<name>A0ABY4FKV6_9MICO</name>
<reference evidence="3 4" key="1">
    <citation type="submission" date="2022-04" db="EMBL/GenBank/DDBJ databases">
        <title>Leucobacter sp. isolated from rhizosphere of garlic.</title>
        <authorList>
            <person name="Won M."/>
            <person name="Lee C.-M."/>
            <person name="Woen H.-Y."/>
            <person name="Kwon S.-W."/>
        </authorList>
    </citation>
    <scope>NUCLEOTIDE SEQUENCE [LARGE SCALE GENOMIC DNA]</scope>
    <source>
        <strain evidence="3 4">H21R-40</strain>
    </source>
</reference>
<organism evidence="3 4">
    <name type="scientific">Leucobacter allii</name>
    <dbReference type="NCBI Taxonomy" id="2932247"/>
    <lineage>
        <taxon>Bacteria</taxon>
        <taxon>Bacillati</taxon>
        <taxon>Actinomycetota</taxon>
        <taxon>Actinomycetes</taxon>
        <taxon>Micrococcales</taxon>
        <taxon>Microbacteriaceae</taxon>
        <taxon>Leucobacter</taxon>
    </lineage>
</organism>
<comment type="similarity">
    <text evidence="1">Belongs to the short-chain dehydrogenases/reductases (SDR) family.</text>
</comment>
<accession>A0ABY4FKV6</accession>
<protein>
    <submittedName>
        <fullName evidence="3">SDR family oxidoreductase</fullName>
    </submittedName>
</protein>
<dbReference type="InterPro" id="IPR036291">
    <property type="entry name" value="NAD(P)-bd_dom_sf"/>
</dbReference>
<evidence type="ECO:0000256" key="2">
    <source>
        <dbReference type="ARBA" id="ARBA00023002"/>
    </source>
</evidence>
<dbReference type="PANTHER" id="PTHR43639">
    <property type="entry name" value="OXIDOREDUCTASE, SHORT-CHAIN DEHYDROGENASE/REDUCTASE FAMILY (AFU_ORTHOLOGUE AFUA_5G02870)"/>
    <property type="match status" value="1"/>
</dbReference>
<gene>
    <name evidence="3" type="ORF">MUN78_14780</name>
</gene>
<keyword evidence="2" id="KW-0560">Oxidoreductase</keyword>
<dbReference type="PROSITE" id="PS00061">
    <property type="entry name" value="ADH_SHORT"/>
    <property type="match status" value="1"/>
</dbReference>
<keyword evidence="4" id="KW-1185">Reference proteome</keyword>
<dbReference type="Pfam" id="PF13561">
    <property type="entry name" value="adh_short_C2"/>
    <property type="match status" value="1"/>
</dbReference>
<dbReference type="Gene3D" id="3.40.50.720">
    <property type="entry name" value="NAD(P)-binding Rossmann-like Domain"/>
    <property type="match status" value="1"/>
</dbReference>
<dbReference type="PANTHER" id="PTHR43639:SF1">
    <property type="entry name" value="SHORT-CHAIN DEHYDROGENASE_REDUCTASE FAMILY PROTEIN"/>
    <property type="match status" value="1"/>
</dbReference>
<evidence type="ECO:0000313" key="4">
    <source>
        <dbReference type="Proteomes" id="UP000831786"/>
    </source>
</evidence>
<dbReference type="InterPro" id="IPR020904">
    <property type="entry name" value="Sc_DH/Rdtase_CS"/>
</dbReference>